<comment type="caution">
    <text evidence="5">The sequence shown here is derived from an EMBL/GenBank/DDBJ whole genome shotgun (WGS) entry which is preliminary data.</text>
</comment>
<comment type="similarity">
    <text evidence="4">Belongs to the GbsR family.</text>
</comment>
<dbReference type="SUPFAM" id="SSF46785">
    <property type="entry name" value="Winged helix' DNA-binding domain"/>
    <property type="match status" value="1"/>
</dbReference>
<dbReference type="InterPro" id="IPR036388">
    <property type="entry name" value="WH-like_DNA-bd_sf"/>
</dbReference>
<organism evidence="5 6">
    <name type="scientific">Kroppenstedtia guangzhouensis</name>
    <dbReference type="NCBI Taxonomy" id="1274356"/>
    <lineage>
        <taxon>Bacteria</taxon>
        <taxon>Bacillati</taxon>
        <taxon>Bacillota</taxon>
        <taxon>Bacilli</taxon>
        <taxon>Bacillales</taxon>
        <taxon>Thermoactinomycetaceae</taxon>
        <taxon>Kroppenstedtia</taxon>
    </lineage>
</organism>
<dbReference type="PANTHER" id="PTHR38465">
    <property type="entry name" value="HTH-TYPE TRANSCRIPTIONAL REGULATOR MJ1563-RELATED"/>
    <property type="match status" value="1"/>
</dbReference>
<dbReference type="EMBL" id="BMEX01000012">
    <property type="protein sequence ID" value="GGA52770.1"/>
    <property type="molecule type" value="Genomic_DNA"/>
</dbReference>
<evidence type="ECO:0000256" key="3">
    <source>
        <dbReference type="ARBA" id="ARBA00023163"/>
    </source>
</evidence>
<name>A0ABQ1GYZ7_9BACL</name>
<dbReference type="InterPro" id="IPR026282">
    <property type="entry name" value="MJ1563"/>
</dbReference>
<dbReference type="Gene3D" id="1.10.10.10">
    <property type="entry name" value="Winged helix-like DNA-binding domain superfamily/Winged helix DNA-binding domain"/>
    <property type="match status" value="1"/>
</dbReference>
<dbReference type="InterPro" id="IPR036390">
    <property type="entry name" value="WH_DNA-bd_sf"/>
</dbReference>
<dbReference type="PANTHER" id="PTHR38465:SF1">
    <property type="entry name" value="HTH-TYPE TRANSCRIPTIONAL REGULATOR MJ1563-RELATED"/>
    <property type="match status" value="1"/>
</dbReference>
<reference evidence="6" key="1">
    <citation type="journal article" date="2019" name="Int. J. Syst. Evol. Microbiol.">
        <title>The Global Catalogue of Microorganisms (GCM) 10K type strain sequencing project: providing services to taxonomists for standard genome sequencing and annotation.</title>
        <authorList>
            <consortium name="The Broad Institute Genomics Platform"/>
            <consortium name="The Broad Institute Genome Sequencing Center for Infectious Disease"/>
            <person name="Wu L."/>
            <person name="Ma J."/>
        </authorList>
    </citation>
    <scope>NUCLEOTIDE SEQUENCE [LARGE SCALE GENOMIC DNA]</scope>
    <source>
        <strain evidence="6">CGMCC 1.12404</strain>
    </source>
</reference>
<dbReference type="InterPro" id="IPR052362">
    <property type="entry name" value="HTH-GbsR_regulator"/>
</dbReference>
<keyword evidence="3 4" id="KW-0804">Transcription</keyword>
<keyword evidence="6" id="KW-1185">Reference proteome</keyword>
<dbReference type="PIRSF" id="PIRSF006707">
    <property type="entry name" value="MJ1563"/>
    <property type="match status" value="1"/>
</dbReference>
<keyword evidence="2 4" id="KW-0238">DNA-binding</keyword>
<evidence type="ECO:0000256" key="2">
    <source>
        <dbReference type="ARBA" id="ARBA00023125"/>
    </source>
</evidence>
<keyword evidence="1 4" id="KW-0805">Transcription regulation</keyword>
<evidence type="ECO:0000256" key="1">
    <source>
        <dbReference type="ARBA" id="ARBA00023015"/>
    </source>
</evidence>
<gene>
    <name evidence="5" type="primary">opcR</name>
    <name evidence="5" type="ORF">GCM10007416_27320</name>
</gene>
<evidence type="ECO:0000313" key="6">
    <source>
        <dbReference type="Proteomes" id="UP000617979"/>
    </source>
</evidence>
<evidence type="ECO:0000313" key="5">
    <source>
        <dbReference type="EMBL" id="GGA52770.1"/>
    </source>
</evidence>
<dbReference type="Proteomes" id="UP000617979">
    <property type="component" value="Unassembled WGS sequence"/>
</dbReference>
<protein>
    <recommendedName>
        <fullName evidence="4">HTH-type transcriptional regulator</fullName>
    </recommendedName>
</protein>
<sequence length="204" mass="23947">MLDRIHHAEEQFVERMADNMNTFGVSSTLGRVLGIIYMKRKPMTLDELSAETGMSKARMSQVIRELTDLNLAEKVFKKGVRKDLYNVEPDYYQTFISIFTSQWRKAINRNRKFGLTLSRELVEIQETEGLDEETEQKVNELLKETKEWLDYYDWLNRLTEFFESGEVFQHVPKVQPKVRKLDPTQLRKRLKRACVSPLPGDGPV</sequence>
<accession>A0ABQ1GYZ7</accession>
<evidence type="ECO:0000256" key="4">
    <source>
        <dbReference type="PIRNR" id="PIRNR006707"/>
    </source>
</evidence>
<proteinExistence type="inferred from homology"/>
<dbReference type="RefSeq" id="WP_373284620.1">
    <property type="nucleotide sequence ID" value="NZ_BMEX01000012.1"/>
</dbReference>